<dbReference type="PANTHER" id="PTHR48048">
    <property type="entry name" value="GLYCOSYLTRANSFERASE"/>
    <property type="match status" value="1"/>
</dbReference>
<dbReference type="CDD" id="cd03784">
    <property type="entry name" value="GT1_Gtf-like"/>
    <property type="match status" value="1"/>
</dbReference>
<evidence type="ECO:0000256" key="7">
    <source>
        <dbReference type="RuleBase" id="RU362057"/>
    </source>
</evidence>
<dbReference type="Gene3D" id="3.40.50.2000">
    <property type="entry name" value="Glycogen Phosphorylase B"/>
    <property type="match status" value="2"/>
</dbReference>
<reference evidence="8 9" key="1">
    <citation type="submission" date="2021-09" db="EMBL/GenBank/DDBJ databases">
        <title>Genomic insights and catalytic innovation underlie evolution of tropane alkaloids biosynthesis.</title>
        <authorList>
            <person name="Wang Y.-J."/>
            <person name="Tian T."/>
            <person name="Huang J.-P."/>
            <person name="Huang S.-X."/>
        </authorList>
    </citation>
    <scope>NUCLEOTIDE SEQUENCE [LARGE SCALE GENOMIC DNA]</scope>
    <source>
        <strain evidence="8">KIB-2018</strain>
        <tissue evidence="8">Leaf</tissue>
    </source>
</reference>
<dbReference type="FunFam" id="3.40.50.2000:FF:000056">
    <property type="entry name" value="Glycosyltransferase"/>
    <property type="match status" value="1"/>
</dbReference>
<dbReference type="InterPro" id="IPR035595">
    <property type="entry name" value="UDP_glycos_trans_CS"/>
</dbReference>
<sequence length="487" mass="53804">MAKTELVFVPLPGVGHIGSAVELAKVLIDRDERLSFTVVVMKMPFDTKTGKFVESLAKKNISGRIRFVELPSIEFDPNDTSNRTLSSLIETQKPLVREAVSKLIKPESSPDSPQLGGFVVDMFCTQFIDVANEFGLPSYVFFTSSATYLGLMLYIQSLHDDQKVDPTKFEGSDVELSPPTSTVPIPAKVLPAMMSSKDSLYTFILQPSRGFRHARGIVVNTFTELESYAINTLTNDDGINAPPIYPVGPILTKSHEETSSQDSIMQWLDEQASSSVLFLCFGTLGSFGADQVKEIALALERSGHHFLWSLREPTSNEKKQYLSPDEVLPAGFLDRTAEIGKVIGWAPQTTILAHKAIGGFVSHCGWNSTLESLWYGVPIATLPIYGEQQVNAFLLVEEWGLGVEIKMDFRRNIFVEIPSTTTVIVAADVIERGIKSVMEGDNEVRKRVKEMSKKCRQALMEGGSSHASLGYLIEDIINNVSPVKMNR</sequence>
<dbReference type="EMBL" id="JAIWQS010000003">
    <property type="protein sequence ID" value="KAJ8770501.1"/>
    <property type="molecule type" value="Genomic_DNA"/>
</dbReference>
<evidence type="ECO:0000256" key="1">
    <source>
        <dbReference type="ARBA" id="ARBA00004935"/>
    </source>
</evidence>
<dbReference type="InterPro" id="IPR002213">
    <property type="entry name" value="UDP_glucos_trans"/>
</dbReference>
<name>A0AAV8TU65_9ROSI</name>
<accession>A0AAV8TU65</accession>
<evidence type="ECO:0000313" key="8">
    <source>
        <dbReference type="EMBL" id="KAJ8770501.1"/>
    </source>
</evidence>
<gene>
    <name evidence="8" type="ORF">K2173_017992</name>
</gene>
<dbReference type="Pfam" id="PF00201">
    <property type="entry name" value="UDPGT"/>
    <property type="match status" value="1"/>
</dbReference>
<dbReference type="FunFam" id="3.40.50.2000:FF:000080">
    <property type="entry name" value="Glycosyltransferase"/>
    <property type="match status" value="1"/>
</dbReference>
<keyword evidence="4 6" id="KW-0808">Transferase</keyword>
<dbReference type="Proteomes" id="UP001159364">
    <property type="component" value="Linkage Group LG03"/>
</dbReference>
<evidence type="ECO:0000256" key="2">
    <source>
        <dbReference type="ARBA" id="ARBA00009995"/>
    </source>
</evidence>
<evidence type="ECO:0000256" key="6">
    <source>
        <dbReference type="RuleBase" id="RU003718"/>
    </source>
</evidence>
<proteinExistence type="inferred from homology"/>
<dbReference type="PROSITE" id="PS00375">
    <property type="entry name" value="UDPGT"/>
    <property type="match status" value="1"/>
</dbReference>
<comment type="caution">
    <text evidence="8">The sequence shown here is derived from an EMBL/GenBank/DDBJ whole genome shotgun (WGS) entry which is preliminary data.</text>
</comment>
<dbReference type="EC" id="2.4.1.-" evidence="7"/>
<organism evidence="8 9">
    <name type="scientific">Erythroxylum novogranatense</name>
    <dbReference type="NCBI Taxonomy" id="1862640"/>
    <lineage>
        <taxon>Eukaryota</taxon>
        <taxon>Viridiplantae</taxon>
        <taxon>Streptophyta</taxon>
        <taxon>Embryophyta</taxon>
        <taxon>Tracheophyta</taxon>
        <taxon>Spermatophyta</taxon>
        <taxon>Magnoliopsida</taxon>
        <taxon>eudicotyledons</taxon>
        <taxon>Gunneridae</taxon>
        <taxon>Pentapetalae</taxon>
        <taxon>rosids</taxon>
        <taxon>fabids</taxon>
        <taxon>Malpighiales</taxon>
        <taxon>Erythroxylaceae</taxon>
        <taxon>Erythroxylum</taxon>
    </lineage>
</organism>
<evidence type="ECO:0000256" key="5">
    <source>
        <dbReference type="ARBA" id="ARBA00047606"/>
    </source>
</evidence>
<evidence type="ECO:0000313" key="9">
    <source>
        <dbReference type="Proteomes" id="UP001159364"/>
    </source>
</evidence>
<evidence type="ECO:0000256" key="3">
    <source>
        <dbReference type="ARBA" id="ARBA00022676"/>
    </source>
</evidence>
<dbReference type="InterPro" id="IPR050481">
    <property type="entry name" value="UDP-glycosyltransf_plant"/>
</dbReference>
<dbReference type="GO" id="GO:0047213">
    <property type="term" value="F:anthocyanidin 3-O-glucosyltransferase activity"/>
    <property type="evidence" value="ECO:0007669"/>
    <property type="project" value="UniProtKB-EC"/>
</dbReference>
<comment type="catalytic activity">
    <reaction evidence="5">
        <text>an anthocyanidin + UDP-alpha-D-glucose + H(+) = an anthocyanidin 3-O-beta-D-glucoside + UDP</text>
        <dbReference type="Rhea" id="RHEA:20093"/>
        <dbReference type="ChEBI" id="CHEBI:15378"/>
        <dbReference type="ChEBI" id="CHEBI:16307"/>
        <dbReference type="ChEBI" id="CHEBI:58223"/>
        <dbReference type="ChEBI" id="CHEBI:58885"/>
        <dbReference type="ChEBI" id="CHEBI:143576"/>
        <dbReference type="EC" id="2.4.1.115"/>
    </reaction>
</comment>
<comment type="pathway">
    <text evidence="1">Pigment biosynthesis; anthocyanin biosynthesis.</text>
</comment>
<dbReference type="AlphaFoldDB" id="A0AAV8TU65"/>
<dbReference type="SUPFAM" id="SSF53756">
    <property type="entry name" value="UDP-Glycosyltransferase/glycogen phosphorylase"/>
    <property type="match status" value="1"/>
</dbReference>
<protein>
    <recommendedName>
        <fullName evidence="7">Glycosyltransferase</fullName>
        <ecNumber evidence="7">2.4.1.-</ecNumber>
    </recommendedName>
</protein>
<keyword evidence="9" id="KW-1185">Reference proteome</keyword>
<keyword evidence="3 6" id="KW-0328">Glycosyltransferase</keyword>
<evidence type="ECO:0000256" key="4">
    <source>
        <dbReference type="ARBA" id="ARBA00022679"/>
    </source>
</evidence>
<dbReference type="PANTHER" id="PTHR48048:SF45">
    <property type="entry name" value="GLYCOSYLTRANSFERASE"/>
    <property type="match status" value="1"/>
</dbReference>
<comment type="similarity">
    <text evidence="2 6">Belongs to the UDP-glycosyltransferase family.</text>
</comment>